<evidence type="ECO:0000313" key="1">
    <source>
        <dbReference type="EMBL" id="SNB75967.1"/>
    </source>
</evidence>
<sequence>MTEALQHTSTADDIRQIVADLGYPANWQWCWDNYKATILALSRARGLARHLEIGAGRDPLFQPSEAAELGLDITLNDISAHELSLAPSGYGKMLCDIAAPDGPDALGRGQYDLAYCRMVMEHVPDVAAMWRNIGAALAPNGVALAFFPTLYAPPYVLNALMPEKLSRTLLEAVFPERKPDGDDPKFPAHYNYCFSREDKLAPMLRAAGFSDWVILPFWGYSYFSKFPGVRELDAAFNRLAERRDWRSVSSFAYIIACK</sequence>
<protein>
    <submittedName>
        <fullName evidence="1">Methyltransferase domain-containing protein</fullName>
    </submittedName>
</protein>
<accession>A0A212RTX3</accession>
<dbReference type="EMBL" id="FYDG01000007">
    <property type="protein sequence ID" value="SNB75967.1"/>
    <property type="molecule type" value="Genomic_DNA"/>
</dbReference>
<dbReference type="InterPro" id="IPR029063">
    <property type="entry name" value="SAM-dependent_MTases_sf"/>
</dbReference>
<dbReference type="OrthoDB" id="7980319at2"/>
<reference evidence="2" key="1">
    <citation type="submission" date="2017-06" db="EMBL/GenBank/DDBJ databases">
        <authorList>
            <person name="Varghese N."/>
            <person name="Submissions S."/>
        </authorList>
    </citation>
    <scope>NUCLEOTIDE SEQUENCE [LARGE SCALE GENOMIC DNA]</scope>
    <source>
        <strain evidence="2">DSM 137</strain>
    </source>
</reference>
<dbReference type="SUPFAM" id="SSF53335">
    <property type="entry name" value="S-adenosyl-L-methionine-dependent methyltransferases"/>
    <property type="match status" value="1"/>
</dbReference>
<proteinExistence type="predicted"/>
<keyword evidence="1" id="KW-0489">Methyltransferase</keyword>
<organism evidence="1 2">
    <name type="scientific">Rhodoblastus acidophilus</name>
    <name type="common">Rhodopseudomonas acidophila</name>
    <dbReference type="NCBI Taxonomy" id="1074"/>
    <lineage>
        <taxon>Bacteria</taxon>
        <taxon>Pseudomonadati</taxon>
        <taxon>Pseudomonadota</taxon>
        <taxon>Alphaproteobacteria</taxon>
        <taxon>Hyphomicrobiales</taxon>
        <taxon>Rhodoblastaceae</taxon>
        <taxon>Rhodoblastus</taxon>
    </lineage>
</organism>
<dbReference type="Proteomes" id="UP000198418">
    <property type="component" value="Unassembled WGS sequence"/>
</dbReference>
<dbReference type="GO" id="GO:0032259">
    <property type="term" value="P:methylation"/>
    <property type="evidence" value="ECO:0007669"/>
    <property type="project" value="UniProtKB-KW"/>
</dbReference>
<dbReference type="AlphaFoldDB" id="A0A212RTX3"/>
<evidence type="ECO:0000313" key="2">
    <source>
        <dbReference type="Proteomes" id="UP000198418"/>
    </source>
</evidence>
<dbReference type="Gene3D" id="3.40.50.150">
    <property type="entry name" value="Vaccinia Virus protein VP39"/>
    <property type="match status" value="1"/>
</dbReference>
<name>A0A212RTX3_RHOAC</name>
<keyword evidence="2" id="KW-1185">Reference proteome</keyword>
<dbReference type="GO" id="GO:0008168">
    <property type="term" value="F:methyltransferase activity"/>
    <property type="evidence" value="ECO:0007669"/>
    <property type="project" value="UniProtKB-KW"/>
</dbReference>
<keyword evidence="1" id="KW-0808">Transferase</keyword>
<dbReference type="RefSeq" id="WP_088521311.1">
    <property type="nucleotide sequence ID" value="NZ_FYDG01000007.1"/>
</dbReference>
<gene>
    <name evidence="1" type="ORF">SAMN06265338_10773</name>
</gene>
<dbReference type="Pfam" id="PF13489">
    <property type="entry name" value="Methyltransf_23"/>
    <property type="match status" value="1"/>
</dbReference>